<organism evidence="10 11">
    <name type="scientific">Yoonia sediminilitoris</name>
    <dbReference type="NCBI Taxonomy" id="1286148"/>
    <lineage>
        <taxon>Bacteria</taxon>
        <taxon>Pseudomonadati</taxon>
        <taxon>Pseudomonadota</taxon>
        <taxon>Alphaproteobacteria</taxon>
        <taxon>Rhodobacterales</taxon>
        <taxon>Paracoccaceae</taxon>
        <taxon>Yoonia</taxon>
    </lineage>
</organism>
<evidence type="ECO:0000256" key="2">
    <source>
        <dbReference type="ARBA" id="ARBA00022642"/>
    </source>
</evidence>
<dbReference type="Proteomes" id="UP000244523">
    <property type="component" value="Unassembled WGS sequence"/>
</dbReference>
<dbReference type="RefSeq" id="WP_245882576.1">
    <property type="nucleotide sequence ID" value="NZ_QBUD01000002.1"/>
</dbReference>
<dbReference type="Gene3D" id="3.20.20.70">
    <property type="entry name" value="Aldolase class I"/>
    <property type="match status" value="1"/>
</dbReference>
<dbReference type="SUPFAM" id="SSF51690">
    <property type="entry name" value="Nicotinate/Quinolinate PRTase C-terminal domain-like"/>
    <property type="match status" value="1"/>
</dbReference>
<feature type="domain" description="Nicotinate/nicotinamide phosphoribosyltransferase" evidence="9">
    <location>
        <begin position="1"/>
        <end position="224"/>
    </location>
</feature>
<evidence type="ECO:0000256" key="3">
    <source>
        <dbReference type="ARBA" id="ARBA00022676"/>
    </source>
</evidence>
<dbReference type="AlphaFoldDB" id="A0A2T6KM15"/>
<comment type="pathway">
    <text evidence="5">Cofactor biosynthesis; NAD(+) biosynthesis; nicotinamide D-ribonucleotide from 5-phospho-alpha-D-ribose 1-diphosphate and nicotinamide: step 1/1.</text>
</comment>
<comment type="caution">
    <text evidence="10">The sequence shown here is derived from an EMBL/GenBank/DDBJ whole genome shotgun (WGS) entry which is preliminary data.</text>
</comment>
<keyword evidence="11" id="KW-1185">Reference proteome</keyword>
<dbReference type="InterPro" id="IPR016471">
    <property type="entry name" value="Nicotinamide_PRibTrfase"/>
</dbReference>
<evidence type="ECO:0000256" key="7">
    <source>
        <dbReference type="ARBA" id="ARBA00035036"/>
    </source>
</evidence>
<dbReference type="EC" id="2.4.2.12" evidence="6"/>
<evidence type="ECO:0000256" key="1">
    <source>
        <dbReference type="ARBA" id="ARBA00010897"/>
    </source>
</evidence>
<evidence type="ECO:0000259" key="9">
    <source>
        <dbReference type="Pfam" id="PF04095"/>
    </source>
</evidence>
<accession>A0A2T6KM15</accession>
<dbReference type="GO" id="GO:0009435">
    <property type="term" value="P:NAD+ biosynthetic process"/>
    <property type="evidence" value="ECO:0007669"/>
    <property type="project" value="InterPro"/>
</dbReference>
<keyword evidence="3 10" id="KW-0328">Glycosyltransferase</keyword>
<evidence type="ECO:0000256" key="6">
    <source>
        <dbReference type="ARBA" id="ARBA00035024"/>
    </source>
</evidence>
<name>A0A2T6KM15_9RHOB</name>
<evidence type="ECO:0000313" key="11">
    <source>
        <dbReference type="Proteomes" id="UP000244523"/>
    </source>
</evidence>
<proteinExistence type="inferred from homology"/>
<dbReference type="InterPro" id="IPR013785">
    <property type="entry name" value="Aldolase_TIM"/>
</dbReference>
<sequence>MAGYSIPATEHATMTAAGVDRELHQMRRFLRANTVGIIACVSDSFDLMRAVRDYWGGALRDAVLARDGVRVVRPDSGDPVQIVPDVIEALMAAFGYRTTAQGYRLLHDKVQVIQGDGVDKDSILRIMDAMMQRGLAIGNIAFGMGGRLLQKPDRDRFGYAMKGSAIYRNGALHDVFKDPKTAGGAKTSRKGKQGVMRSDSGRFVARPAANIPAGADALRPVFRNGEILNPHSFDAVRGRAWPLKAET</sequence>
<evidence type="ECO:0000256" key="8">
    <source>
        <dbReference type="SAM" id="MobiDB-lite"/>
    </source>
</evidence>
<evidence type="ECO:0000256" key="4">
    <source>
        <dbReference type="ARBA" id="ARBA00022679"/>
    </source>
</evidence>
<dbReference type="PANTHER" id="PTHR43816:SF1">
    <property type="entry name" value="NICOTINAMIDE PHOSPHORIBOSYLTRANSFERASE"/>
    <property type="match status" value="1"/>
</dbReference>
<dbReference type="InterPro" id="IPR036068">
    <property type="entry name" value="Nicotinate_pribotase-like_C"/>
</dbReference>
<dbReference type="Pfam" id="PF04095">
    <property type="entry name" value="NAPRTase"/>
    <property type="match status" value="1"/>
</dbReference>
<gene>
    <name evidence="10" type="ORF">C8N45_102270</name>
</gene>
<reference evidence="10 11" key="1">
    <citation type="submission" date="2018-04" db="EMBL/GenBank/DDBJ databases">
        <title>Genomic Encyclopedia of Archaeal and Bacterial Type Strains, Phase II (KMG-II): from individual species to whole genera.</title>
        <authorList>
            <person name="Goeker M."/>
        </authorList>
    </citation>
    <scope>NUCLEOTIDE SEQUENCE [LARGE SCALE GENOMIC DNA]</scope>
    <source>
        <strain evidence="10 11">DSM 29955</strain>
    </source>
</reference>
<keyword evidence="4 10" id="KW-0808">Transferase</keyword>
<evidence type="ECO:0000256" key="5">
    <source>
        <dbReference type="ARBA" id="ARBA00035007"/>
    </source>
</evidence>
<dbReference type="GO" id="GO:0047280">
    <property type="term" value="F:nicotinamide phosphoribosyltransferase activity"/>
    <property type="evidence" value="ECO:0007669"/>
    <property type="project" value="UniProtKB-EC"/>
</dbReference>
<dbReference type="InterPro" id="IPR041525">
    <property type="entry name" value="N/Namide_PRibTrfase"/>
</dbReference>
<comment type="similarity">
    <text evidence="1">Belongs to the NAPRTase family.</text>
</comment>
<feature type="region of interest" description="Disordered" evidence="8">
    <location>
        <begin position="178"/>
        <end position="201"/>
    </location>
</feature>
<protein>
    <recommendedName>
        <fullName evidence="7">Nicotinamide phosphoribosyltransferase</fullName>
        <ecNumber evidence="6">2.4.2.12</ecNumber>
    </recommendedName>
</protein>
<evidence type="ECO:0000313" key="10">
    <source>
        <dbReference type="EMBL" id="PUB17258.1"/>
    </source>
</evidence>
<dbReference type="EMBL" id="QBUD01000002">
    <property type="protein sequence ID" value="PUB17258.1"/>
    <property type="molecule type" value="Genomic_DNA"/>
</dbReference>
<dbReference type="PANTHER" id="PTHR43816">
    <property type="entry name" value="NICOTINAMIDE PHOSPHORIBOSYLTRANSFERASE"/>
    <property type="match status" value="1"/>
</dbReference>
<keyword evidence="2" id="KW-0662">Pyridine nucleotide biosynthesis</keyword>